<feature type="transmembrane region" description="Helical" evidence="1">
    <location>
        <begin position="85"/>
        <end position="106"/>
    </location>
</feature>
<dbReference type="EMBL" id="CAEZTB010000035">
    <property type="protein sequence ID" value="CAB4553165.1"/>
    <property type="molecule type" value="Genomic_DNA"/>
</dbReference>
<dbReference type="AlphaFoldDB" id="A0A6J6CPQ1"/>
<evidence type="ECO:0000313" key="2">
    <source>
        <dbReference type="EMBL" id="CAB4553165.1"/>
    </source>
</evidence>
<gene>
    <name evidence="2" type="ORF">UFOPK1581_00312</name>
</gene>
<keyword evidence="1" id="KW-1133">Transmembrane helix</keyword>
<dbReference type="PANTHER" id="PTHR37308">
    <property type="entry name" value="INTEGRAL MEMBRANE PROTEIN"/>
    <property type="match status" value="1"/>
</dbReference>
<protein>
    <submittedName>
        <fullName evidence="2">Unannotated protein</fullName>
    </submittedName>
</protein>
<proteinExistence type="predicted"/>
<evidence type="ECO:0000256" key="1">
    <source>
        <dbReference type="SAM" id="Phobius"/>
    </source>
</evidence>
<accession>A0A6J6CPQ1</accession>
<feature type="transmembrane region" description="Helical" evidence="1">
    <location>
        <begin position="171"/>
        <end position="187"/>
    </location>
</feature>
<name>A0A6J6CPQ1_9ZZZZ</name>
<dbReference type="InterPro" id="IPR007163">
    <property type="entry name" value="VCA0040-like"/>
</dbReference>
<feature type="transmembrane region" description="Helical" evidence="1">
    <location>
        <begin position="216"/>
        <end position="239"/>
    </location>
</feature>
<feature type="transmembrane region" description="Helical" evidence="1">
    <location>
        <begin position="145"/>
        <end position="165"/>
    </location>
</feature>
<feature type="transmembrane region" description="Helical" evidence="1">
    <location>
        <begin position="276"/>
        <end position="298"/>
    </location>
</feature>
<feature type="transmembrane region" description="Helical" evidence="1">
    <location>
        <begin position="118"/>
        <end position="138"/>
    </location>
</feature>
<dbReference type="Pfam" id="PF04018">
    <property type="entry name" value="VCA0040-like"/>
    <property type="match status" value="1"/>
</dbReference>
<keyword evidence="1" id="KW-0472">Membrane</keyword>
<organism evidence="2">
    <name type="scientific">freshwater metagenome</name>
    <dbReference type="NCBI Taxonomy" id="449393"/>
    <lineage>
        <taxon>unclassified sequences</taxon>
        <taxon>metagenomes</taxon>
        <taxon>ecological metagenomes</taxon>
    </lineage>
</organism>
<reference evidence="2" key="1">
    <citation type="submission" date="2020-05" db="EMBL/GenBank/DDBJ databases">
        <authorList>
            <person name="Chiriac C."/>
            <person name="Salcher M."/>
            <person name="Ghai R."/>
            <person name="Kavagutti S V."/>
        </authorList>
    </citation>
    <scope>NUCLEOTIDE SEQUENCE</scope>
</reference>
<keyword evidence="1" id="KW-0812">Transmembrane</keyword>
<dbReference type="PANTHER" id="PTHR37308:SF1">
    <property type="entry name" value="POLYPRENYL-PHOSPHATE TRANSPORTER"/>
    <property type="match status" value="1"/>
</dbReference>
<sequence>MSNLPGNTKKQFSVIETLLNYVRGSLIGIAELIPGISGGTIALITGVYKRVIDSAAEAVRGIILLFGFSKSNLAKSTTHFKAMSWSLLIPMLIGMVTAIFVGAGIVEPLLEQYPTVTKAVFAGLIAASLFVPITLSGMGWKISHYLVLLLSASAAFAFTSIPRAADVDPSFIVIVVSAAFAVCALVLPGISGSYLLLALGMYAPTLAAVNDRDFGYLGTFILGAILGLASFVSLLQWLLANKLKMTMVVMTGLMVGSLRALWPWQSETGAILLPEAGFGLELLMFGIGSAIVFGLIVIERRMGHK</sequence>